<feature type="coiled-coil region" evidence="5">
    <location>
        <begin position="176"/>
        <end position="203"/>
    </location>
</feature>
<dbReference type="InterPro" id="IPR002491">
    <property type="entry name" value="ABC_transptr_periplasmic_BD"/>
</dbReference>
<feature type="signal peptide" evidence="7">
    <location>
        <begin position="1"/>
        <end position="22"/>
    </location>
</feature>
<dbReference type="Proteomes" id="UP001240171">
    <property type="component" value="Unassembled WGS sequence"/>
</dbReference>
<comment type="subcellular location">
    <subcellularLocation>
        <location evidence="1">Cell envelope</location>
    </subcellularLocation>
</comment>
<feature type="compositionally biased region" description="Low complexity" evidence="6">
    <location>
        <begin position="29"/>
        <end position="47"/>
    </location>
</feature>
<evidence type="ECO:0000256" key="5">
    <source>
        <dbReference type="SAM" id="Coils"/>
    </source>
</evidence>
<feature type="domain" description="Fe/B12 periplasmic-binding" evidence="8">
    <location>
        <begin position="69"/>
        <end position="328"/>
    </location>
</feature>
<evidence type="ECO:0000256" key="4">
    <source>
        <dbReference type="ARBA" id="ARBA00022729"/>
    </source>
</evidence>
<reference evidence="9 10" key="1">
    <citation type="submission" date="2023-07" db="EMBL/GenBank/DDBJ databases">
        <title>Paenibacillus sp. JX-17 nov. isolated from soil.</title>
        <authorList>
            <person name="Wan Y."/>
            <person name="Liu B."/>
        </authorList>
    </citation>
    <scope>NUCLEOTIDE SEQUENCE [LARGE SCALE GENOMIC DNA]</scope>
    <source>
        <strain evidence="9 10">JX-17</strain>
    </source>
</reference>
<comment type="caution">
    <text evidence="9">The sequence shown here is derived from an EMBL/GenBank/DDBJ whole genome shotgun (WGS) entry which is preliminary data.</text>
</comment>
<keyword evidence="3" id="KW-0813">Transport</keyword>
<comment type="similarity">
    <text evidence="2">Belongs to the bacterial solute-binding protein 8 family.</text>
</comment>
<keyword evidence="4 7" id="KW-0732">Signal</keyword>
<evidence type="ECO:0000313" key="10">
    <source>
        <dbReference type="Proteomes" id="UP001240171"/>
    </source>
</evidence>
<dbReference type="Pfam" id="PF01497">
    <property type="entry name" value="Peripla_BP_2"/>
    <property type="match status" value="1"/>
</dbReference>
<evidence type="ECO:0000256" key="3">
    <source>
        <dbReference type="ARBA" id="ARBA00022448"/>
    </source>
</evidence>
<dbReference type="PANTHER" id="PTHR30532:SF29">
    <property type="entry name" value="FE(3+) DICITRATE-BINDING PERIPLASMIC PROTEIN"/>
    <property type="match status" value="1"/>
</dbReference>
<dbReference type="PROSITE" id="PS51257">
    <property type="entry name" value="PROKAR_LIPOPROTEIN"/>
    <property type="match status" value="1"/>
</dbReference>
<dbReference type="RefSeq" id="WP_305025465.1">
    <property type="nucleotide sequence ID" value="NZ_JAUQTB010000014.1"/>
</dbReference>
<keyword evidence="5" id="KW-0175">Coiled coil</keyword>
<dbReference type="SUPFAM" id="SSF53807">
    <property type="entry name" value="Helical backbone' metal receptor"/>
    <property type="match status" value="1"/>
</dbReference>
<gene>
    <name evidence="9" type="ORF">Q5741_17710</name>
</gene>
<evidence type="ECO:0000256" key="1">
    <source>
        <dbReference type="ARBA" id="ARBA00004196"/>
    </source>
</evidence>
<dbReference type="Gene3D" id="3.40.50.1980">
    <property type="entry name" value="Nitrogenase molybdenum iron protein domain"/>
    <property type="match status" value="2"/>
</dbReference>
<evidence type="ECO:0000259" key="8">
    <source>
        <dbReference type="PROSITE" id="PS50983"/>
    </source>
</evidence>
<evidence type="ECO:0000313" key="9">
    <source>
        <dbReference type="EMBL" id="MDO7908241.1"/>
    </source>
</evidence>
<evidence type="ECO:0000256" key="2">
    <source>
        <dbReference type="ARBA" id="ARBA00008814"/>
    </source>
</evidence>
<evidence type="ECO:0000256" key="7">
    <source>
        <dbReference type="SAM" id="SignalP"/>
    </source>
</evidence>
<name>A0ABT9CG42_9BACL</name>
<feature type="chain" id="PRO_5046706070" evidence="7">
    <location>
        <begin position="23"/>
        <end position="328"/>
    </location>
</feature>
<dbReference type="InterPro" id="IPR051313">
    <property type="entry name" value="Bact_iron-sidero_bind"/>
</dbReference>
<dbReference type="PANTHER" id="PTHR30532">
    <property type="entry name" value="IRON III DICITRATE-BINDING PERIPLASMIC PROTEIN"/>
    <property type="match status" value="1"/>
</dbReference>
<feature type="region of interest" description="Disordered" evidence="6">
    <location>
        <begin position="29"/>
        <end position="50"/>
    </location>
</feature>
<sequence>MKRKHNIKLIVLSLTLMALLLAACGSQSTGTSDPGSSTGTGTVSQDTPDAAEQTVKDAMGHEVKIPAHPQKVLAAYLEDHLVAIGVKPVAQWAIGTTVQKYLTSELNVVPTIEWNLPPEAVAAAAPDLIIVGSQASVQKGLYEQYSKIAPTYVLGDEILADWRKALTTIGELLNKSDEAAKAIQDYDQKAADAKEKIHQAIGDQSAAILWQIQQQLYIVEPTRTSGNVLYGDLGVKVPALVASLPAPGATWEAISLEKLADLDADHIFLINADGVGQAAKGTETALWKNLKAVKEGHVHELADQGNWTVSGLVAGEKTMEEIVGALTK</sequence>
<accession>A0ABT9CG42</accession>
<evidence type="ECO:0000256" key="6">
    <source>
        <dbReference type="SAM" id="MobiDB-lite"/>
    </source>
</evidence>
<keyword evidence="10" id="KW-1185">Reference proteome</keyword>
<proteinExistence type="inferred from homology"/>
<organism evidence="9 10">
    <name type="scientific">Paenibacillus lacisoli</name>
    <dbReference type="NCBI Taxonomy" id="3064525"/>
    <lineage>
        <taxon>Bacteria</taxon>
        <taxon>Bacillati</taxon>
        <taxon>Bacillota</taxon>
        <taxon>Bacilli</taxon>
        <taxon>Bacillales</taxon>
        <taxon>Paenibacillaceae</taxon>
        <taxon>Paenibacillus</taxon>
    </lineage>
</organism>
<dbReference type="EMBL" id="JAUQTB010000014">
    <property type="protein sequence ID" value="MDO7908241.1"/>
    <property type="molecule type" value="Genomic_DNA"/>
</dbReference>
<dbReference type="PROSITE" id="PS50983">
    <property type="entry name" value="FE_B12_PBP"/>
    <property type="match status" value="1"/>
</dbReference>
<protein>
    <submittedName>
        <fullName evidence="9">ABC transporter substrate-binding protein</fullName>
    </submittedName>
</protein>